<gene>
    <name evidence="2" type="ORF">RFI_15904</name>
</gene>
<feature type="compositionally biased region" description="Basic and acidic residues" evidence="1">
    <location>
        <begin position="8"/>
        <end position="42"/>
    </location>
</feature>
<dbReference type="Proteomes" id="UP000023152">
    <property type="component" value="Unassembled WGS sequence"/>
</dbReference>
<proteinExistence type="predicted"/>
<dbReference type="EMBL" id="ASPP01011765">
    <property type="protein sequence ID" value="ETO21302.1"/>
    <property type="molecule type" value="Genomic_DNA"/>
</dbReference>
<evidence type="ECO:0000313" key="2">
    <source>
        <dbReference type="EMBL" id="ETO21302.1"/>
    </source>
</evidence>
<sequence>MYVQSELNEVRKSAEDEREDENSLRAAKSDEKKEKMSNESKTIEIGNEALNMNSMATGYIEYAPFEALTVAKTQPIIAKTREEMAKWKYGSFGKDEGELLAVSNANDESENEDNASQHNGESGSKHPSKTQKKWTTNLETQQSHWKKGNSEEDTPKQEETITEEAYPNQQFREMLQHRLSSPIKYPQSDTELMKRIT</sequence>
<evidence type="ECO:0000256" key="1">
    <source>
        <dbReference type="SAM" id="MobiDB-lite"/>
    </source>
</evidence>
<protein>
    <submittedName>
        <fullName evidence="2">Uncharacterized protein</fullName>
    </submittedName>
</protein>
<feature type="non-terminal residue" evidence="2">
    <location>
        <position position="197"/>
    </location>
</feature>
<reference evidence="2 3" key="1">
    <citation type="journal article" date="2013" name="Curr. Biol.">
        <title>The Genome of the Foraminiferan Reticulomyxa filosa.</title>
        <authorList>
            <person name="Glockner G."/>
            <person name="Hulsmann N."/>
            <person name="Schleicher M."/>
            <person name="Noegel A.A."/>
            <person name="Eichinger L."/>
            <person name="Gallinger C."/>
            <person name="Pawlowski J."/>
            <person name="Sierra R."/>
            <person name="Euteneuer U."/>
            <person name="Pillet L."/>
            <person name="Moustafa A."/>
            <person name="Platzer M."/>
            <person name="Groth M."/>
            <person name="Szafranski K."/>
            <person name="Schliwa M."/>
        </authorList>
    </citation>
    <scope>NUCLEOTIDE SEQUENCE [LARGE SCALE GENOMIC DNA]</scope>
</reference>
<feature type="region of interest" description="Disordered" evidence="1">
    <location>
        <begin position="1"/>
        <end position="42"/>
    </location>
</feature>
<accession>X6N7L4</accession>
<feature type="region of interest" description="Disordered" evidence="1">
    <location>
        <begin position="100"/>
        <end position="167"/>
    </location>
</feature>
<evidence type="ECO:0000313" key="3">
    <source>
        <dbReference type="Proteomes" id="UP000023152"/>
    </source>
</evidence>
<dbReference type="AlphaFoldDB" id="X6N7L4"/>
<keyword evidence="3" id="KW-1185">Reference proteome</keyword>
<organism evidence="2 3">
    <name type="scientific">Reticulomyxa filosa</name>
    <dbReference type="NCBI Taxonomy" id="46433"/>
    <lineage>
        <taxon>Eukaryota</taxon>
        <taxon>Sar</taxon>
        <taxon>Rhizaria</taxon>
        <taxon>Retaria</taxon>
        <taxon>Foraminifera</taxon>
        <taxon>Monothalamids</taxon>
        <taxon>Reticulomyxidae</taxon>
        <taxon>Reticulomyxa</taxon>
    </lineage>
</organism>
<name>X6N7L4_RETFI</name>
<feature type="compositionally biased region" description="Basic and acidic residues" evidence="1">
    <location>
        <begin position="148"/>
        <end position="159"/>
    </location>
</feature>
<comment type="caution">
    <text evidence="2">The sequence shown here is derived from an EMBL/GenBank/DDBJ whole genome shotgun (WGS) entry which is preliminary data.</text>
</comment>
<feature type="compositionally biased region" description="Polar residues" evidence="1">
    <location>
        <begin position="133"/>
        <end position="143"/>
    </location>
</feature>